<keyword evidence="1" id="KW-0812">Transmembrane</keyword>
<gene>
    <name evidence="3" type="ORF">CXZ10_16825</name>
</gene>
<sequence>MRPIWSFRRSSQAVVAGDEAQPRARLLADRRGAVAMEFAIVSIPFFLLLFAILEMALMFFVGQVLDTATVSASRLIRTGEAKAQSLSQDQFKTKICEGMVNLVDCGTRLYVDVQSYSSFTAYAPTSPLDKDGKISSTRYTNGNKSEIIVVRAFYAWPILFDFLARSTTRLASGDQLLGAVVAFQTEPFPW</sequence>
<protein>
    <submittedName>
        <fullName evidence="3">Pilus assembly protein TadG</fullName>
    </submittedName>
</protein>
<proteinExistence type="predicted"/>
<evidence type="ECO:0000259" key="2">
    <source>
        <dbReference type="Pfam" id="PF07811"/>
    </source>
</evidence>
<evidence type="ECO:0000256" key="1">
    <source>
        <dbReference type="SAM" id="Phobius"/>
    </source>
</evidence>
<name>A0A1I4RQW2_9HYPH</name>
<keyword evidence="1" id="KW-1133">Transmembrane helix</keyword>
<reference evidence="3 4" key="1">
    <citation type="submission" date="2017-12" db="EMBL/GenBank/DDBJ databases">
        <title>Anaerobic carbon monoxide metabolism by Pleomorphomonas carboxyditropha sp. nov., a new mesophilic hydrogenogenic carboxidotroph.</title>
        <authorList>
            <person name="Esquivel-Elizondo S."/>
            <person name="Krajmalnik-Brown R."/>
        </authorList>
    </citation>
    <scope>NUCLEOTIDE SEQUENCE [LARGE SCALE GENOMIC DNA]</scope>
    <source>
        <strain evidence="3 4">R5-392</strain>
    </source>
</reference>
<organism evidence="3 4">
    <name type="scientific">Pleomorphomonas diazotrophica</name>
    <dbReference type="NCBI Taxonomy" id="1166257"/>
    <lineage>
        <taxon>Bacteria</taxon>
        <taxon>Pseudomonadati</taxon>
        <taxon>Pseudomonadota</taxon>
        <taxon>Alphaproteobacteria</taxon>
        <taxon>Hyphomicrobiales</taxon>
        <taxon>Pleomorphomonadaceae</taxon>
        <taxon>Pleomorphomonas</taxon>
    </lineage>
</organism>
<dbReference type="Pfam" id="PF07811">
    <property type="entry name" value="TadE"/>
    <property type="match status" value="1"/>
</dbReference>
<feature type="transmembrane region" description="Helical" evidence="1">
    <location>
        <begin position="33"/>
        <end position="61"/>
    </location>
</feature>
<accession>A0A1I4RQW2</accession>
<dbReference type="AlphaFoldDB" id="A0A1I4RQW2"/>
<keyword evidence="4" id="KW-1185">Reference proteome</keyword>
<dbReference type="InterPro" id="IPR012495">
    <property type="entry name" value="TadE-like_dom"/>
</dbReference>
<dbReference type="EMBL" id="PJNW01000014">
    <property type="protein sequence ID" value="PKR88115.1"/>
    <property type="molecule type" value="Genomic_DNA"/>
</dbReference>
<evidence type="ECO:0000313" key="4">
    <source>
        <dbReference type="Proteomes" id="UP000233491"/>
    </source>
</evidence>
<feature type="domain" description="TadE-like" evidence="2">
    <location>
        <begin position="32"/>
        <end position="74"/>
    </location>
</feature>
<comment type="caution">
    <text evidence="3">The sequence shown here is derived from an EMBL/GenBank/DDBJ whole genome shotgun (WGS) entry which is preliminary data.</text>
</comment>
<keyword evidence="1" id="KW-0472">Membrane</keyword>
<dbReference type="OrthoDB" id="7990385at2"/>
<evidence type="ECO:0000313" key="3">
    <source>
        <dbReference type="EMBL" id="PKR88115.1"/>
    </source>
</evidence>
<dbReference type="RefSeq" id="WP_101290516.1">
    <property type="nucleotide sequence ID" value="NZ_FOUQ01000002.1"/>
</dbReference>
<dbReference type="Proteomes" id="UP000233491">
    <property type="component" value="Unassembled WGS sequence"/>
</dbReference>